<proteinExistence type="predicted"/>
<dbReference type="Proteomes" id="UP000299102">
    <property type="component" value="Unassembled WGS sequence"/>
</dbReference>
<comment type="caution">
    <text evidence="1">The sequence shown here is derived from an EMBL/GenBank/DDBJ whole genome shotgun (WGS) entry which is preliminary data.</text>
</comment>
<dbReference type="AlphaFoldDB" id="A0A4C1XAY8"/>
<evidence type="ECO:0000313" key="1">
    <source>
        <dbReference type="EMBL" id="GBP59509.1"/>
    </source>
</evidence>
<dbReference type="EMBL" id="BGZK01000763">
    <property type="protein sequence ID" value="GBP59509.1"/>
    <property type="molecule type" value="Genomic_DNA"/>
</dbReference>
<keyword evidence="2" id="KW-1185">Reference proteome</keyword>
<evidence type="ECO:0000313" key="2">
    <source>
        <dbReference type="Proteomes" id="UP000299102"/>
    </source>
</evidence>
<sequence>MESRMPFAKCYATATAVARTRGRAALLGGGGTGAGSGAKHLLIANEAPPRADAARRSDLRPPDRLECALLHFKSRFHNRLFKALQPF</sequence>
<name>A0A4C1XAY8_EUMVA</name>
<protein>
    <submittedName>
        <fullName evidence="1">Uncharacterized protein</fullName>
    </submittedName>
</protein>
<reference evidence="1 2" key="1">
    <citation type="journal article" date="2019" name="Commun. Biol.">
        <title>The bagworm genome reveals a unique fibroin gene that provides high tensile strength.</title>
        <authorList>
            <person name="Kono N."/>
            <person name="Nakamura H."/>
            <person name="Ohtoshi R."/>
            <person name="Tomita M."/>
            <person name="Numata K."/>
            <person name="Arakawa K."/>
        </authorList>
    </citation>
    <scope>NUCLEOTIDE SEQUENCE [LARGE SCALE GENOMIC DNA]</scope>
</reference>
<accession>A0A4C1XAY8</accession>
<gene>
    <name evidence="1" type="ORF">EVAR_42414_1</name>
</gene>
<organism evidence="1 2">
    <name type="scientific">Eumeta variegata</name>
    <name type="common">Bagworm moth</name>
    <name type="synonym">Eumeta japonica</name>
    <dbReference type="NCBI Taxonomy" id="151549"/>
    <lineage>
        <taxon>Eukaryota</taxon>
        <taxon>Metazoa</taxon>
        <taxon>Ecdysozoa</taxon>
        <taxon>Arthropoda</taxon>
        <taxon>Hexapoda</taxon>
        <taxon>Insecta</taxon>
        <taxon>Pterygota</taxon>
        <taxon>Neoptera</taxon>
        <taxon>Endopterygota</taxon>
        <taxon>Lepidoptera</taxon>
        <taxon>Glossata</taxon>
        <taxon>Ditrysia</taxon>
        <taxon>Tineoidea</taxon>
        <taxon>Psychidae</taxon>
        <taxon>Oiketicinae</taxon>
        <taxon>Eumeta</taxon>
    </lineage>
</organism>